<dbReference type="AlphaFoldDB" id="A0A2C1LYS4"/>
<proteinExistence type="predicted"/>
<dbReference type="EMBL" id="NUMG01000010">
    <property type="protein sequence ID" value="PGU02801.1"/>
    <property type="molecule type" value="Genomic_DNA"/>
</dbReference>
<organism evidence="1 2">
    <name type="scientific">Bacillus cereus</name>
    <dbReference type="NCBI Taxonomy" id="1396"/>
    <lineage>
        <taxon>Bacteria</taxon>
        <taxon>Bacillati</taxon>
        <taxon>Bacillota</taxon>
        <taxon>Bacilli</taxon>
        <taxon>Bacillales</taxon>
        <taxon>Bacillaceae</taxon>
        <taxon>Bacillus</taxon>
        <taxon>Bacillus cereus group</taxon>
    </lineage>
</organism>
<evidence type="ECO:0000313" key="1">
    <source>
        <dbReference type="EMBL" id="PGU02801.1"/>
    </source>
</evidence>
<accession>A0A2C1LYS4</accession>
<evidence type="ECO:0000313" key="2">
    <source>
        <dbReference type="Proteomes" id="UP000225766"/>
    </source>
</evidence>
<dbReference type="Proteomes" id="UP000225766">
    <property type="component" value="Unassembled WGS sequence"/>
</dbReference>
<dbReference type="Pfam" id="PF05402">
    <property type="entry name" value="PqqD"/>
    <property type="match status" value="1"/>
</dbReference>
<comment type="caution">
    <text evidence="1">The sequence shown here is derived from an EMBL/GenBank/DDBJ whole genome shotgun (WGS) entry which is preliminary data.</text>
</comment>
<sequence length="88" mass="10239">MIIRQNDMVSSTIHDEEVVLLDMSKEIYYGLEGATMLLWNELSDGPVDTIKILEKWKSKYDHSEEEVEHIFSQSLHELTSRDLVVIDT</sequence>
<protein>
    <recommendedName>
        <fullName evidence="3">PqqD family protein</fullName>
    </recommendedName>
</protein>
<name>A0A2C1LYS4_BACCE</name>
<dbReference type="InterPro" id="IPR008792">
    <property type="entry name" value="PQQD"/>
</dbReference>
<evidence type="ECO:0008006" key="3">
    <source>
        <dbReference type="Google" id="ProtNLM"/>
    </source>
</evidence>
<gene>
    <name evidence="1" type="ORF">COD19_10705</name>
</gene>
<reference evidence="1 2" key="1">
    <citation type="submission" date="2017-09" db="EMBL/GenBank/DDBJ databases">
        <title>Large-scale bioinformatics analysis of Bacillus genomes uncovers conserved roles of natural products in bacterial physiology.</title>
        <authorList>
            <consortium name="Agbiome Team Llc"/>
            <person name="Bleich R.M."/>
            <person name="Grubbs K.J."/>
            <person name="Santa Maria K.C."/>
            <person name="Allen S.E."/>
            <person name="Farag S."/>
            <person name="Shank E.A."/>
            <person name="Bowers A."/>
        </authorList>
    </citation>
    <scope>NUCLEOTIDE SEQUENCE [LARGE SCALE GENOMIC DNA]</scope>
    <source>
        <strain evidence="1 2">AFS040105</strain>
    </source>
</reference>
<dbReference type="RefSeq" id="WP_088233251.1">
    <property type="nucleotide sequence ID" value="NZ_JARXKI010000030.1"/>
</dbReference>
<dbReference type="OrthoDB" id="43862at2"/>